<feature type="domain" description="G-protein coupled receptors family 2 profile 1" evidence="21">
    <location>
        <begin position="53"/>
        <end position="101"/>
    </location>
</feature>
<dbReference type="InterPro" id="IPR036445">
    <property type="entry name" value="GPCR_2_extracell_dom_sf"/>
</dbReference>
<dbReference type="GO" id="GO:0005886">
    <property type="term" value="C:plasma membrane"/>
    <property type="evidence" value="ECO:0000318"/>
    <property type="project" value="GO_Central"/>
</dbReference>
<evidence type="ECO:0000256" key="3">
    <source>
        <dbReference type="ARBA" id="ARBA00015885"/>
    </source>
</evidence>
<keyword evidence="7" id="KW-0732">Signal</keyword>
<comment type="similarity">
    <text evidence="2">Belongs to the G-protein coupled receptor 2 family.</text>
</comment>
<dbReference type="InterPro" id="IPR001688">
    <property type="entry name" value="GPCR_2_calcitonin_rcpt"/>
</dbReference>
<comment type="function">
    <text evidence="18">May function as G protein-coupled receptor for calcitonin-gene-related peptides and adrenomedullin. Specificity may be modulated by accessory proteins. May activate cAMP-dependent pathway.</text>
</comment>
<feature type="domain" description="G-protein coupled receptors family 2 profile 1" evidence="21">
    <location>
        <begin position="314"/>
        <end position="398"/>
    </location>
</feature>
<dbReference type="Pfam" id="PF02793">
    <property type="entry name" value="HRM"/>
    <property type="match status" value="3"/>
</dbReference>
<evidence type="ECO:0000256" key="17">
    <source>
        <dbReference type="ARBA" id="ARBA00049701"/>
    </source>
</evidence>
<keyword evidence="12" id="KW-0675">Receptor</keyword>
<feature type="domain" description="G-protein coupled receptors family 2 profile 1" evidence="21">
    <location>
        <begin position="203"/>
        <end position="269"/>
    </location>
</feature>
<keyword evidence="11" id="KW-1015">Disulfide bond</keyword>
<dbReference type="FunFam" id="1.20.1070.10:FF:000079">
    <property type="entry name" value="Calcitonin gene-related peptide type 1 receptor"/>
    <property type="match status" value="1"/>
</dbReference>
<dbReference type="PRINTS" id="PR00361">
    <property type="entry name" value="CALCITONINR"/>
</dbReference>
<name>A0A3B3ICV4_ORYLA</name>
<evidence type="ECO:0000256" key="6">
    <source>
        <dbReference type="ARBA" id="ARBA00022692"/>
    </source>
</evidence>
<feature type="region of interest" description="Disordered" evidence="19">
    <location>
        <begin position="279"/>
        <end position="301"/>
    </location>
</feature>
<comment type="subcellular location">
    <subcellularLocation>
        <location evidence="1">Cell membrane</location>
        <topology evidence="1">Multi-pass membrane protein</topology>
    </subcellularLocation>
</comment>
<dbReference type="GO" id="GO:0007204">
    <property type="term" value="P:positive regulation of cytosolic calcium ion concentration"/>
    <property type="evidence" value="ECO:0000318"/>
    <property type="project" value="GO_Central"/>
</dbReference>
<dbReference type="STRING" id="8090.ENSORLP00000041740"/>
<reference evidence="23" key="2">
    <citation type="submission" date="2025-08" db="UniProtKB">
        <authorList>
            <consortium name="Ensembl"/>
        </authorList>
    </citation>
    <scope>IDENTIFICATION</scope>
    <source>
        <strain evidence="23">Hd-rR</strain>
    </source>
</reference>
<dbReference type="GO" id="GO:0007166">
    <property type="term" value="P:cell surface receptor signaling pathway"/>
    <property type="evidence" value="ECO:0007669"/>
    <property type="project" value="InterPro"/>
</dbReference>
<feature type="transmembrane region" description="Helical" evidence="20">
    <location>
        <begin position="631"/>
        <end position="649"/>
    </location>
</feature>
<feature type="transmembrane region" description="Helical" evidence="20">
    <location>
        <begin position="494"/>
        <end position="514"/>
    </location>
</feature>
<dbReference type="InterPro" id="IPR000832">
    <property type="entry name" value="GPCR_2_secretin-like"/>
</dbReference>
<evidence type="ECO:0000256" key="8">
    <source>
        <dbReference type="ARBA" id="ARBA00022989"/>
    </source>
</evidence>
<evidence type="ECO:0000256" key="19">
    <source>
        <dbReference type="SAM" id="MobiDB-lite"/>
    </source>
</evidence>
<evidence type="ECO:0000256" key="14">
    <source>
        <dbReference type="ARBA" id="ARBA00023224"/>
    </source>
</evidence>
<evidence type="ECO:0000256" key="4">
    <source>
        <dbReference type="ARBA" id="ARBA00017333"/>
    </source>
</evidence>
<evidence type="ECO:0000256" key="18">
    <source>
        <dbReference type="ARBA" id="ARBA00053131"/>
    </source>
</evidence>
<dbReference type="PROSITE" id="PS50227">
    <property type="entry name" value="G_PROTEIN_RECEP_F2_3"/>
    <property type="match status" value="3"/>
</dbReference>
<evidence type="ECO:0000256" key="13">
    <source>
        <dbReference type="ARBA" id="ARBA00023180"/>
    </source>
</evidence>
<sequence length="725" mass="83520">SSLDSDALFSSLQHRVEAGTEPMSGPSLSPEVSTIRGHSEKSLNIPLFFLSRGIFCAHMWDGLLCWDETPAGTAITQNCPDHTDLNATEKVTRYCNERGNWVQTGSTCQASVEDAGVRTKMIILEKKKTCLEKMKSDPPHNKSGTETYEVSHLVFTRATQELWSATHFLYKKKGIHKVPNSPKTHSFCVMPHKPVLFCAGLHCSRSWDGWLCWDNTPAGVYAFQNCPDYYSDLKPTEKAAKYCGEDGQWFRHPKSNMTWTNYTLCVDNNDRLRVVAQFSRDPEVEPTNEPTASPEDNQKEKELVRKKILDNQYKCFEKMHRDPPYNKSGPFCSRNWDGWLCWEDTPAGTFAAQNCPNYFDDFDPTEKATKYCGEDGQWFRHPDTNRTWSNYTLCNENTKAKLKSAYILFYMAIVGHALSIASLLISLAIFFYFRSLSCQRITLHKNLFFSYVLNSALTIIYLVTVVNNPEVVARNPVGCKVLHFFHMYMLGCNYFWMLCEGIYLHTLIVVAVFAEEQHLHWYYLLGWGFPLVPVSIHAVARKKYFDDNCWMSVETHLLYAVHGPIVAALLVNLFFLLNIIRVLVTKLRDTHRAESNMYMKAVRATLILVPLLGIQFVIFPWRPENRLAGEVYEYVMHILMHYQVIIYFVNQKVQGALKRQWMQYKTQWGQRRKDHCSMRSTSYTATSITEVPGFMYHHDSNTEHLNGRHTEDSELVALKSGDTYA</sequence>
<dbReference type="InterPro" id="IPR003287">
    <property type="entry name" value="GPCR_2_calcitonin_rcpt_fam"/>
</dbReference>
<reference evidence="23" key="3">
    <citation type="submission" date="2025-09" db="UniProtKB">
        <authorList>
            <consortium name="Ensembl"/>
        </authorList>
    </citation>
    <scope>IDENTIFICATION</scope>
    <source>
        <strain evidence="23">Hd-rR</strain>
    </source>
</reference>
<evidence type="ECO:0000256" key="12">
    <source>
        <dbReference type="ARBA" id="ARBA00023170"/>
    </source>
</evidence>
<dbReference type="FunFam" id="4.10.1240.10:FF:000011">
    <property type="entry name" value="Calcitonin gene-related peptide type 1 receptor"/>
    <property type="match status" value="1"/>
</dbReference>
<comment type="subunit">
    <text evidence="17">Heterodimer of CALCR and RAMP1, RAMP2 or RAMP3; the receptor complexes function as AMYR1, AMYR2 and AMYR3 receptors, respectively, and respond to amylin/IAPP, calcitonin/CT and CGRP1 ligands. Interacts with GPRASP2.</text>
</comment>
<feature type="region of interest" description="Disordered" evidence="19">
    <location>
        <begin position="15"/>
        <end position="34"/>
    </location>
</feature>
<keyword evidence="8 20" id="KW-1133">Transmembrane helix</keyword>
<evidence type="ECO:0000256" key="7">
    <source>
        <dbReference type="ARBA" id="ARBA00022729"/>
    </source>
</evidence>
<keyword evidence="13" id="KW-0325">Glycoprotein</keyword>
<evidence type="ECO:0000256" key="1">
    <source>
        <dbReference type="ARBA" id="ARBA00004651"/>
    </source>
</evidence>
<dbReference type="Gene3D" id="4.10.1240.10">
    <property type="entry name" value="GPCR, family 2, extracellular hormone receptor domain"/>
    <property type="match status" value="3"/>
</dbReference>
<dbReference type="AlphaFoldDB" id="A0A3B3ICV4"/>
<reference evidence="23 24" key="1">
    <citation type="journal article" date="2007" name="Nature">
        <title>The medaka draft genome and insights into vertebrate genome evolution.</title>
        <authorList>
            <person name="Kasahara M."/>
            <person name="Naruse K."/>
            <person name="Sasaki S."/>
            <person name="Nakatani Y."/>
            <person name="Qu W."/>
            <person name="Ahsan B."/>
            <person name="Yamada T."/>
            <person name="Nagayasu Y."/>
            <person name="Doi K."/>
            <person name="Kasai Y."/>
            <person name="Jindo T."/>
            <person name="Kobayashi D."/>
            <person name="Shimada A."/>
            <person name="Toyoda A."/>
            <person name="Kuroki Y."/>
            <person name="Fujiyama A."/>
            <person name="Sasaki T."/>
            <person name="Shimizu A."/>
            <person name="Asakawa S."/>
            <person name="Shimizu N."/>
            <person name="Hashimoto S."/>
            <person name="Yang J."/>
            <person name="Lee Y."/>
            <person name="Matsushima K."/>
            <person name="Sugano S."/>
            <person name="Sakaizumi M."/>
            <person name="Narita T."/>
            <person name="Ohishi K."/>
            <person name="Haga S."/>
            <person name="Ohta F."/>
            <person name="Nomoto H."/>
            <person name="Nogata K."/>
            <person name="Morishita T."/>
            <person name="Endo T."/>
            <person name="Shin-I T."/>
            <person name="Takeda H."/>
            <person name="Morishita S."/>
            <person name="Kohara Y."/>
        </authorList>
    </citation>
    <scope>NUCLEOTIDE SEQUENCE [LARGE SCALE GENOMIC DNA]</scope>
    <source>
        <strain evidence="23 24">Hd-rR</strain>
    </source>
</reference>
<dbReference type="SUPFAM" id="SSF111418">
    <property type="entry name" value="Hormone receptor domain"/>
    <property type="match status" value="3"/>
</dbReference>
<dbReference type="InterPro" id="IPR017981">
    <property type="entry name" value="GPCR_2-like_7TM"/>
</dbReference>
<dbReference type="GO" id="GO:0007189">
    <property type="term" value="P:adenylate cyclase-activating G protein-coupled receptor signaling pathway"/>
    <property type="evidence" value="ECO:0000318"/>
    <property type="project" value="GO_Central"/>
</dbReference>
<dbReference type="InParanoid" id="A0A3B3ICV4"/>
<dbReference type="InterPro" id="IPR001879">
    <property type="entry name" value="GPCR_2_extracellular_dom"/>
</dbReference>
<feature type="transmembrane region" description="Helical" evidence="20">
    <location>
        <begin position="560"/>
        <end position="580"/>
    </location>
</feature>
<dbReference type="SUPFAM" id="SSF81321">
    <property type="entry name" value="Family A G protein-coupled receptor-like"/>
    <property type="match status" value="1"/>
</dbReference>
<feature type="transmembrane region" description="Helical" evidence="20">
    <location>
        <begin position="601"/>
        <end position="619"/>
    </location>
</feature>
<evidence type="ECO:0000259" key="21">
    <source>
        <dbReference type="PROSITE" id="PS50227"/>
    </source>
</evidence>
<dbReference type="PANTHER" id="PTHR45620:SF8">
    <property type="entry name" value="CALCITONIN RECEPTOR"/>
    <property type="match status" value="1"/>
</dbReference>
<evidence type="ECO:0000256" key="5">
    <source>
        <dbReference type="ARBA" id="ARBA00022475"/>
    </source>
</evidence>
<evidence type="ECO:0000313" key="24">
    <source>
        <dbReference type="Proteomes" id="UP000001038"/>
    </source>
</evidence>
<gene>
    <name evidence="23" type="primary">CALCR</name>
    <name evidence="23" type="synonym">calcr</name>
</gene>
<evidence type="ECO:0000256" key="15">
    <source>
        <dbReference type="ARBA" id="ARBA00030562"/>
    </source>
</evidence>
<evidence type="ECO:0000256" key="10">
    <source>
        <dbReference type="ARBA" id="ARBA00023136"/>
    </source>
</evidence>
<dbReference type="Proteomes" id="UP000001038">
    <property type="component" value="Chromosome 11"/>
</dbReference>
<evidence type="ECO:0000256" key="20">
    <source>
        <dbReference type="SAM" id="Phobius"/>
    </source>
</evidence>
<feature type="transmembrane region" description="Helical" evidence="20">
    <location>
        <begin position="407"/>
        <end position="434"/>
    </location>
</feature>
<dbReference type="InterPro" id="IPR017983">
    <property type="entry name" value="GPCR_2_secretin-like_CS"/>
</dbReference>
<dbReference type="SMART" id="SM00008">
    <property type="entry name" value="HormR"/>
    <property type="match status" value="3"/>
</dbReference>
<evidence type="ECO:0000256" key="9">
    <source>
        <dbReference type="ARBA" id="ARBA00023040"/>
    </source>
</evidence>
<keyword evidence="24" id="KW-1185">Reference proteome</keyword>
<feature type="transmembrane region" description="Helical" evidence="20">
    <location>
        <begin position="446"/>
        <end position="466"/>
    </location>
</feature>
<dbReference type="InterPro" id="IPR050332">
    <property type="entry name" value="GPCR_2"/>
</dbReference>
<dbReference type="PRINTS" id="PR01350">
    <property type="entry name" value="CTRFAMILY"/>
</dbReference>
<evidence type="ECO:0000313" key="23">
    <source>
        <dbReference type="Ensembl" id="ENSORLP00000041740.1"/>
    </source>
</evidence>
<dbReference type="Gene3D" id="1.20.1070.10">
    <property type="entry name" value="Rhodopsin 7-helix transmembrane proteins"/>
    <property type="match status" value="1"/>
</dbReference>
<evidence type="ECO:0000256" key="2">
    <source>
        <dbReference type="ARBA" id="ARBA00005314"/>
    </source>
</evidence>
<feature type="transmembrane region" description="Helical" evidence="20">
    <location>
        <begin position="521"/>
        <end position="540"/>
    </location>
</feature>
<dbReference type="GO" id="GO:0030424">
    <property type="term" value="C:axon"/>
    <property type="evidence" value="ECO:0000318"/>
    <property type="project" value="GO_Central"/>
</dbReference>
<proteinExistence type="inferred from homology"/>
<evidence type="ECO:0000256" key="16">
    <source>
        <dbReference type="ARBA" id="ARBA00049588"/>
    </source>
</evidence>
<dbReference type="GO" id="GO:0004948">
    <property type="term" value="F:calcitonin receptor activity"/>
    <property type="evidence" value="ECO:0000318"/>
    <property type="project" value="GO_Central"/>
</dbReference>
<keyword evidence="5" id="KW-1003">Cell membrane</keyword>
<dbReference type="PRINTS" id="PR00249">
    <property type="entry name" value="GPCRSECRETIN"/>
</dbReference>
<keyword evidence="10 20" id="KW-0472">Membrane</keyword>
<dbReference type="CDD" id="cd15274">
    <property type="entry name" value="7tmB1_calcitonin_R"/>
    <property type="match status" value="1"/>
</dbReference>
<dbReference type="PROSITE" id="PS50261">
    <property type="entry name" value="G_PROTEIN_RECEP_F2_4"/>
    <property type="match status" value="1"/>
</dbReference>
<keyword evidence="6 20" id="KW-0812">Transmembrane</keyword>
<dbReference type="PANTHER" id="PTHR45620">
    <property type="entry name" value="PDF RECEPTOR-LIKE PROTEIN-RELATED"/>
    <property type="match status" value="1"/>
</dbReference>
<feature type="domain" description="G-protein coupled receptors family 2 profile 2" evidence="22">
    <location>
        <begin position="408"/>
        <end position="655"/>
    </location>
</feature>
<evidence type="ECO:0000259" key="22">
    <source>
        <dbReference type="PROSITE" id="PS50261"/>
    </source>
</evidence>
<dbReference type="Bgee" id="ENSORLG00000004156">
    <property type="expression patterns" value="Expressed in brain and 8 other cell types or tissues"/>
</dbReference>
<keyword evidence="14" id="KW-0807">Transducer</keyword>
<comment type="function">
    <text evidence="16">G protein-coupled receptor activated by ligand peptides amylin (IAPP), calcitonin (CT/CALCA) and calcitonin gene-related peptide type 1 (CGRP1/CALCA). CALCR interacts with receptor-activity-modifying proteins RAMP1, 2 and 3 to form receptor complexes AMYR1, 2 and 3, respectively. IAPP, CT and CGRP1 activate CALCR and AMYRs with distinct modes of receptor activation resulting in specific phenotypes. Ligand binding causes a conformation change that triggers signaling via guanine nucleotide-binding proteins (G proteins) and modulates the activity of downstream effectors. Activates cAMP-dependent pathway.</text>
</comment>
<dbReference type="Pfam" id="PF00002">
    <property type="entry name" value="7tm_2"/>
    <property type="match status" value="1"/>
</dbReference>
<evidence type="ECO:0000256" key="11">
    <source>
        <dbReference type="ARBA" id="ARBA00023157"/>
    </source>
</evidence>
<protein>
    <recommendedName>
        <fullName evidence="3">Calcitonin gene-related peptide type 1 receptor</fullName>
    </recommendedName>
    <alternativeName>
        <fullName evidence="4">Calcitonin receptor</fullName>
    </alternativeName>
    <alternativeName>
        <fullName evidence="15">Calcitonin receptor-like receptor</fullName>
    </alternativeName>
</protein>
<dbReference type="PROSITE" id="PS00649">
    <property type="entry name" value="G_PROTEIN_RECEP_F2_1"/>
    <property type="match status" value="3"/>
</dbReference>
<dbReference type="GeneTree" id="ENSGT00940000155380"/>
<dbReference type="Ensembl" id="ENSORLT00000032368.1">
    <property type="protein sequence ID" value="ENSORLP00000041740.1"/>
    <property type="gene ID" value="ENSORLG00000004156.2"/>
</dbReference>
<keyword evidence="9" id="KW-0297">G-protein coupled receptor</keyword>
<organism evidence="23 24">
    <name type="scientific">Oryzias latipes</name>
    <name type="common">Japanese rice fish</name>
    <name type="synonym">Japanese killifish</name>
    <dbReference type="NCBI Taxonomy" id="8090"/>
    <lineage>
        <taxon>Eukaryota</taxon>
        <taxon>Metazoa</taxon>
        <taxon>Chordata</taxon>
        <taxon>Craniata</taxon>
        <taxon>Vertebrata</taxon>
        <taxon>Euteleostomi</taxon>
        <taxon>Actinopterygii</taxon>
        <taxon>Neopterygii</taxon>
        <taxon>Teleostei</taxon>
        <taxon>Neoteleostei</taxon>
        <taxon>Acanthomorphata</taxon>
        <taxon>Ovalentaria</taxon>
        <taxon>Atherinomorphae</taxon>
        <taxon>Beloniformes</taxon>
        <taxon>Adrianichthyidae</taxon>
        <taxon>Oryziinae</taxon>
        <taxon>Oryzias</taxon>
    </lineage>
</organism>
<accession>A0A3B3ICV4</accession>